<keyword evidence="5" id="KW-1185">Reference proteome</keyword>
<dbReference type="CDD" id="cd03809">
    <property type="entry name" value="GT4_MtfB-like"/>
    <property type="match status" value="1"/>
</dbReference>
<gene>
    <name evidence="4" type="ORF">GSY63_06740</name>
</gene>
<dbReference type="Gene3D" id="3.40.50.2000">
    <property type="entry name" value="Glycogen Phosphorylase B"/>
    <property type="match status" value="2"/>
</dbReference>
<dbReference type="PANTHER" id="PTHR46401:SF2">
    <property type="entry name" value="GLYCOSYLTRANSFERASE WBBK-RELATED"/>
    <property type="match status" value="1"/>
</dbReference>
<dbReference type="InterPro" id="IPR001296">
    <property type="entry name" value="Glyco_trans_1"/>
</dbReference>
<dbReference type="Pfam" id="PF00534">
    <property type="entry name" value="Glycos_transf_1"/>
    <property type="match status" value="1"/>
</dbReference>
<name>A0A965ZFW7_9SPHI</name>
<dbReference type="PANTHER" id="PTHR46401">
    <property type="entry name" value="GLYCOSYLTRANSFERASE WBBK-RELATED"/>
    <property type="match status" value="1"/>
</dbReference>
<dbReference type="RefSeq" id="WP_166585027.1">
    <property type="nucleotide sequence ID" value="NZ_WWEO01000040.1"/>
</dbReference>
<dbReference type="EMBL" id="WWEO01000040">
    <property type="protein sequence ID" value="NCD69047.1"/>
    <property type="molecule type" value="Genomic_DNA"/>
</dbReference>
<reference evidence="4" key="2">
    <citation type="submission" date="2020-10" db="EMBL/GenBank/DDBJ databases">
        <title>Mucilaginibacter sp. nov., isolated from soil.</title>
        <authorList>
            <person name="Jeon C.O."/>
        </authorList>
    </citation>
    <scope>NUCLEOTIDE SEQUENCE</scope>
    <source>
        <strain evidence="4">R11</strain>
    </source>
</reference>
<comment type="caution">
    <text evidence="4">The sequence shown here is derived from an EMBL/GenBank/DDBJ whole genome shotgun (WGS) entry which is preliminary data.</text>
</comment>
<evidence type="ECO:0000313" key="4">
    <source>
        <dbReference type="EMBL" id="NCD69047.1"/>
    </source>
</evidence>
<evidence type="ECO:0000256" key="1">
    <source>
        <dbReference type="ARBA" id="ARBA00022679"/>
    </source>
</evidence>
<feature type="domain" description="Glycosyl transferase family 1" evidence="2">
    <location>
        <begin position="198"/>
        <end position="354"/>
    </location>
</feature>
<accession>A0A965ZFW7</accession>
<reference evidence="4" key="1">
    <citation type="submission" date="2020-01" db="EMBL/GenBank/DDBJ databases">
        <authorList>
            <person name="Seo Y.L."/>
        </authorList>
    </citation>
    <scope>NUCLEOTIDE SEQUENCE</scope>
    <source>
        <strain evidence="4">R11</strain>
    </source>
</reference>
<dbReference type="Proteomes" id="UP000638732">
    <property type="component" value="Unassembled WGS sequence"/>
</dbReference>
<dbReference type="AlphaFoldDB" id="A0A965ZFW7"/>
<feature type="domain" description="Glycosyltransferase subfamily 4-like N-terminal" evidence="3">
    <location>
        <begin position="21"/>
        <end position="177"/>
    </location>
</feature>
<proteinExistence type="predicted"/>
<evidence type="ECO:0000259" key="2">
    <source>
        <dbReference type="Pfam" id="PF00534"/>
    </source>
</evidence>
<organism evidence="4 5">
    <name type="scientific">Mucilaginibacter agri</name>
    <dbReference type="NCBI Taxonomy" id="2695265"/>
    <lineage>
        <taxon>Bacteria</taxon>
        <taxon>Pseudomonadati</taxon>
        <taxon>Bacteroidota</taxon>
        <taxon>Sphingobacteriia</taxon>
        <taxon>Sphingobacteriales</taxon>
        <taxon>Sphingobacteriaceae</taxon>
        <taxon>Mucilaginibacter</taxon>
    </lineage>
</organism>
<sequence length="376" mass="43946">MSTKSIKLFVDAHAMDREYQGTYTFVHGLYTALLAKYPQVDVYFGTSYPDRLAAAFPQLSKDRILAYKNAKPGILRYLTDIPRYIKTHKFDFAHFQYIIPRSNGRCRYIVTLHDNVFNDFKQYFSFRYRKRREYLFAWSIKNAAIKTTVSAYSKERIANYHQLDECDINILANGVETVNNFNQVDKDIAAKHVFENYGIKNYLLYVSRVEGRKNHQLLLKTWLKLELYKQHISLVFIGKTSVPVAELQAIVNSLTEEQKRYFYAIEQVGPNDLAMFYKACRAFVYPTVAEGFGIPPLEAAMHRVPVLCSSATAMQSFDFFEPYFFDPYKEEEFAAKLQSILRNPPTFAFLENIAEQIQQRYNWQQTADTLYKLLQS</sequence>
<evidence type="ECO:0000259" key="3">
    <source>
        <dbReference type="Pfam" id="PF13439"/>
    </source>
</evidence>
<protein>
    <submittedName>
        <fullName evidence="4">Glycosyltransferase</fullName>
    </submittedName>
</protein>
<keyword evidence="1" id="KW-0808">Transferase</keyword>
<dbReference type="InterPro" id="IPR028098">
    <property type="entry name" value="Glyco_trans_4-like_N"/>
</dbReference>
<dbReference type="GO" id="GO:0016757">
    <property type="term" value="F:glycosyltransferase activity"/>
    <property type="evidence" value="ECO:0007669"/>
    <property type="project" value="InterPro"/>
</dbReference>
<dbReference type="Pfam" id="PF13439">
    <property type="entry name" value="Glyco_transf_4"/>
    <property type="match status" value="1"/>
</dbReference>
<evidence type="ECO:0000313" key="5">
    <source>
        <dbReference type="Proteomes" id="UP000638732"/>
    </source>
</evidence>
<dbReference type="SUPFAM" id="SSF53756">
    <property type="entry name" value="UDP-Glycosyltransferase/glycogen phosphorylase"/>
    <property type="match status" value="1"/>
</dbReference>